<reference evidence="4" key="1">
    <citation type="submission" date="2022-10" db="EMBL/GenBank/DDBJ databases">
        <title>Genome assembly of Pristionchus species.</title>
        <authorList>
            <person name="Yoshida K."/>
            <person name="Sommer R.J."/>
        </authorList>
    </citation>
    <scope>NUCLEOTIDE SEQUENCE [LARGE SCALE GENOMIC DNA]</scope>
    <source>
        <strain evidence="4">RS5460</strain>
    </source>
</reference>
<evidence type="ECO:0000313" key="3">
    <source>
        <dbReference type="EMBL" id="GMR52272.1"/>
    </source>
</evidence>
<feature type="coiled-coil region" evidence="1">
    <location>
        <begin position="27"/>
        <end position="54"/>
    </location>
</feature>
<accession>A0AAN5I4T9</accession>
<organism evidence="3 4">
    <name type="scientific">Pristionchus mayeri</name>
    <dbReference type="NCBI Taxonomy" id="1317129"/>
    <lineage>
        <taxon>Eukaryota</taxon>
        <taxon>Metazoa</taxon>
        <taxon>Ecdysozoa</taxon>
        <taxon>Nematoda</taxon>
        <taxon>Chromadorea</taxon>
        <taxon>Rhabditida</taxon>
        <taxon>Rhabditina</taxon>
        <taxon>Diplogasteromorpha</taxon>
        <taxon>Diplogasteroidea</taxon>
        <taxon>Neodiplogasteridae</taxon>
        <taxon>Pristionchus</taxon>
    </lineage>
</organism>
<dbReference type="Proteomes" id="UP001328107">
    <property type="component" value="Unassembled WGS sequence"/>
</dbReference>
<keyword evidence="1" id="KW-0175">Coiled coil</keyword>
<keyword evidence="2" id="KW-0732">Signal</keyword>
<sequence>MRTFLLVALSVIVAHLASSSPVAAPSHEDVLAQLQSMQEQMDAMRAQLAEKKAVPSVAERFTQQKRMVAWQPMKRSGSSGVDIDRETLFRAIEARLMEVLAAGERLGISPEEILEHIRERNTRI</sequence>
<keyword evidence="4" id="KW-1185">Reference proteome</keyword>
<dbReference type="EMBL" id="BTRK01000005">
    <property type="protein sequence ID" value="GMR52272.1"/>
    <property type="molecule type" value="Genomic_DNA"/>
</dbReference>
<evidence type="ECO:0000256" key="1">
    <source>
        <dbReference type="SAM" id="Coils"/>
    </source>
</evidence>
<feature type="signal peptide" evidence="2">
    <location>
        <begin position="1"/>
        <end position="19"/>
    </location>
</feature>
<comment type="caution">
    <text evidence="3">The sequence shown here is derived from an EMBL/GenBank/DDBJ whole genome shotgun (WGS) entry which is preliminary data.</text>
</comment>
<protein>
    <submittedName>
        <fullName evidence="3">Uncharacterized protein</fullName>
    </submittedName>
</protein>
<dbReference type="AlphaFoldDB" id="A0AAN5I4T9"/>
<evidence type="ECO:0000313" key="4">
    <source>
        <dbReference type="Proteomes" id="UP001328107"/>
    </source>
</evidence>
<feature type="chain" id="PRO_5042918050" evidence="2">
    <location>
        <begin position="20"/>
        <end position="124"/>
    </location>
</feature>
<name>A0AAN5I4T9_9BILA</name>
<gene>
    <name evidence="3" type="ORF">PMAYCL1PPCAC_22467</name>
</gene>
<proteinExistence type="predicted"/>
<evidence type="ECO:0000256" key="2">
    <source>
        <dbReference type="SAM" id="SignalP"/>
    </source>
</evidence>